<reference evidence="5 6" key="2">
    <citation type="journal article" date="2010" name="Nucleic Acids Res.">
        <title>BeetleBase in 2010: revisions to provide comprehensive genomic information for Tribolium castaneum.</title>
        <authorList>
            <person name="Kim H.S."/>
            <person name="Murphy T."/>
            <person name="Xia J."/>
            <person name="Caragea D."/>
            <person name="Park Y."/>
            <person name="Beeman R.W."/>
            <person name="Lorenzen M.D."/>
            <person name="Butcher S."/>
            <person name="Manak J.R."/>
            <person name="Brown S.J."/>
        </authorList>
    </citation>
    <scope>GENOME REANNOTATION</scope>
    <source>
        <strain evidence="5 6">Georgia GA2</strain>
    </source>
</reference>
<keyword evidence="2" id="KW-0472">Membrane</keyword>
<reference evidence="5 6" key="1">
    <citation type="journal article" date="2008" name="Nature">
        <title>The genome of the model beetle and pest Tribolium castaneum.</title>
        <authorList>
            <consortium name="Tribolium Genome Sequencing Consortium"/>
            <person name="Richards S."/>
            <person name="Gibbs R.A."/>
            <person name="Weinstock G.M."/>
            <person name="Brown S.J."/>
            <person name="Denell R."/>
            <person name="Beeman R.W."/>
            <person name="Gibbs R."/>
            <person name="Beeman R.W."/>
            <person name="Brown S.J."/>
            <person name="Bucher G."/>
            <person name="Friedrich M."/>
            <person name="Grimmelikhuijzen C.J."/>
            <person name="Klingler M."/>
            <person name="Lorenzen M."/>
            <person name="Richards S."/>
            <person name="Roth S."/>
            <person name="Schroder R."/>
            <person name="Tautz D."/>
            <person name="Zdobnov E.M."/>
            <person name="Muzny D."/>
            <person name="Gibbs R.A."/>
            <person name="Weinstock G.M."/>
            <person name="Attaway T."/>
            <person name="Bell S."/>
            <person name="Buhay C.J."/>
            <person name="Chandrabose M.N."/>
            <person name="Chavez D."/>
            <person name="Clerk-Blankenburg K.P."/>
            <person name="Cree A."/>
            <person name="Dao M."/>
            <person name="Davis C."/>
            <person name="Chacko J."/>
            <person name="Dinh H."/>
            <person name="Dugan-Rocha S."/>
            <person name="Fowler G."/>
            <person name="Garner T.T."/>
            <person name="Garnes J."/>
            <person name="Gnirke A."/>
            <person name="Hawes A."/>
            <person name="Hernandez J."/>
            <person name="Hines S."/>
            <person name="Holder M."/>
            <person name="Hume J."/>
            <person name="Jhangiani S.N."/>
            <person name="Joshi V."/>
            <person name="Khan Z.M."/>
            <person name="Jackson L."/>
            <person name="Kovar C."/>
            <person name="Kowis A."/>
            <person name="Lee S."/>
            <person name="Lewis L.R."/>
            <person name="Margolis J."/>
            <person name="Morgan M."/>
            <person name="Nazareth L.V."/>
            <person name="Nguyen N."/>
            <person name="Okwuonu G."/>
            <person name="Parker D."/>
            <person name="Richards S."/>
            <person name="Ruiz S.J."/>
            <person name="Santibanez J."/>
            <person name="Savard J."/>
            <person name="Scherer S.E."/>
            <person name="Schneider B."/>
            <person name="Sodergren E."/>
            <person name="Tautz D."/>
            <person name="Vattahil S."/>
            <person name="Villasana D."/>
            <person name="White C.S."/>
            <person name="Wright R."/>
            <person name="Park Y."/>
            <person name="Beeman R.W."/>
            <person name="Lord J."/>
            <person name="Oppert B."/>
            <person name="Lorenzen M."/>
            <person name="Brown S."/>
            <person name="Wang L."/>
            <person name="Savard J."/>
            <person name="Tautz D."/>
            <person name="Richards S."/>
            <person name="Weinstock G."/>
            <person name="Gibbs R.A."/>
            <person name="Liu Y."/>
            <person name="Worley K."/>
            <person name="Weinstock G."/>
            <person name="Elsik C.G."/>
            <person name="Reese J.T."/>
            <person name="Elhaik E."/>
            <person name="Landan G."/>
            <person name="Graur D."/>
            <person name="Arensburger P."/>
            <person name="Atkinson P."/>
            <person name="Beeman R.W."/>
            <person name="Beidler J."/>
            <person name="Brown S.J."/>
            <person name="Demuth J.P."/>
            <person name="Drury D.W."/>
            <person name="Du Y.Z."/>
            <person name="Fujiwara H."/>
            <person name="Lorenzen M."/>
            <person name="Maselli V."/>
            <person name="Osanai M."/>
            <person name="Park Y."/>
            <person name="Robertson H.M."/>
            <person name="Tu Z."/>
            <person name="Wang J.J."/>
            <person name="Wang S."/>
            <person name="Richards S."/>
            <person name="Song H."/>
            <person name="Zhang L."/>
            <person name="Sodergren E."/>
            <person name="Werner D."/>
            <person name="Stanke M."/>
            <person name="Morgenstern B."/>
            <person name="Solovyev V."/>
            <person name="Kosarev P."/>
            <person name="Brown G."/>
            <person name="Chen H.C."/>
            <person name="Ermolaeva O."/>
            <person name="Hlavina W."/>
            <person name="Kapustin Y."/>
            <person name="Kiryutin B."/>
            <person name="Kitts P."/>
            <person name="Maglott D."/>
            <person name="Pruitt K."/>
            <person name="Sapojnikov V."/>
            <person name="Souvorov A."/>
            <person name="Mackey A.J."/>
            <person name="Waterhouse R.M."/>
            <person name="Wyder S."/>
            <person name="Zdobnov E.M."/>
            <person name="Zdobnov E.M."/>
            <person name="Wyder S."/>
            <person name="Kriventseva E.V."/>
            <person name="Kadowaki T."/>
            <person name="Bork P."/>
            <person name="Aranda M."/>
            <person name="Bao R."/>
            <person name="Beermann A."/>
            <person name="Berns N."/>
            <person name="Bolognesi R."/>
            <person name="Bonneton F."/>
            <person name="Bopp D."/>
            <person name="Brown S.J."/>
            <person name="Bucher G."/>
            <person name="Butts T."/>
            <person name="Chaumot A."/>
            <person name="Denell R.E."/>
            <person name="Ferrier D.E."/>
            <person name="Friedrich M."/>
            <person name="Gordon C.M."/>
            <person name="Jindra M."/>
            <person name="Klingler M."/>
            <person name="Lan Q."/>
            <person name="Lattorff H.M."/>
            <person name="Laudet V."/>
            <person name="von Levetsow C."/>
            <person name="Liu Z."/>
            <person name="Lutz R."/>
            <person name="Lynch J.A."/>
            <person name="da Fonseca R.N."/>
            <person name="Posnien N."/>
            <person name="Reuter R."/>
            <person name="Roth S."/>
            <person name="Savard J."/>
            <person name="Schinko J.B."/>
            <person name="Schmitt C."/>
            <person name="Schoppmeier M."/>
            <person name="Schroder R."/>
            <person name="Shippy T.D."/>
            <person name="Simonnet F."/>
            <person name="Marques-Souza H."/>
            <person name="Tautz D."/>
            <person name="Tomoyasu Y."/>
            <person name="Trauner J."/>
            <person name="Van der Zee M."/>
            <person name="Vervoort M."/>
            <person name="Wittkopp N."/>
            <person name="Wimmer E.A."/>
            <person name="Yang X."/>
            <person name="Jones A.K."/>
            <person name="Sattelle D.B."/>
            <person name="Ebert P.R."/>
            <person name="Nelson D."/>
            <person name="Scott J.G."/>
            <person name="Beeman R.W."/>
            <person name="Muthukrishnan S."/>
            <person name="Kramer K.J."/>
            <person name="Arakane Y."/>
            <person name="Beeman R.W."/>
            <person name="Zhu Q."/>
            <person name="Hogenkamp D."/>
            <person name="Dixit R."/>
            <person name="Oppert B."/>
            <person name="Jiang H."/>
            <person name="Zou Z."/>
            <person name="Marshall J."/>
            <person name="Elpidina E."/>
            <person name="Vinokurov K."/>
            <person name="Oppert C."/>
            <person name="Zou Z."/>
            <person name="Evans J."/>
            <person name="Lu Z."/>
            <person name="Zhao P."/>
            <person name="Sumathipala N."/>
            <person name="Altincicek B."/>
            <person name="Vilcinskas A."/>
            <person name="Williams M."/>
            <person name="Hultmark D."/>
            <person name="Hetru C."/>
            <person name="Jiang H."/>
            <person name="Grimmelikhuijzen C.J."/>
            <person name="Hauser F."/>
            <person name="Cazzamali G."/>
            <person name="Williamson M."/>
            <person name="Park Y."/>
            <person name="Li B."/>
            <person name="Tanaka Y."/>
            <person name="Predel R."/>
            <person name="Neupert S."/>
            <person name="Schachtner J."/>
            <person name="Verleyen P."/>
            <person name="Raible F."/>
            <person name="Bork P."/>
            <person name="Friedrich M."/>
            <person name="Walden K.K."/>
            <person name="Robertson H.M."/>
            <person name="Angeli S."/>
            <person name="Foret S."/>
            <person name="Bucher G."/>
            <person name="Schuetz S."/>
            <person name="Maleszka R."/>
            <person name="Wimmer E.A."/>
            <person name="Beeman R.W."/>
            <person name="Lorenzen M."/>
            <person name="Tomoyasu Y."/>
            <person name="Miller S.C."/>
            <person name="Grossmann D."/>
            <person name="Bucher G."/>
        </authorList>
    </citation>
    <scope>NUCLEOTIDE SEQUENCE [LARGE SCALE GENOMIC DNA]</scope>
    <source>
        <strain evidence="5 6">Georgia GA2</strain>
    </source>
</reference>
<evidence type="ECO:0000256" key="2">
    <source>
        <dbReference type="SAM" id="Phobius"/>
    </source>
</evidence>
<evidence type="ECO:0000313" key="5">
    <source>
        <dbReference type="EMBL" id="KYB27089.1"/>
    </source>
</evidence>
<dbReference type="STRING" id="7070.A0A139WGR7"/>
<feature type="domain" description="Pyruvate phosphate dikinase AMP/ATP-binding" evidence="4">
    <location>
        <begin position="414"/>
        <end position="719"/>
    </location>
</feature>
<evidence type="ECO:0008006" key="7">
    <source>
        <dbReference type="Google" id="ProtNLM"/>
    </source>
</evidence>
<sequence length="2257" mass="255932">MELLLNFCYYVTLFLIPISLYVLVFQHRTKNRFYTNRDWFYIIKFLIAKSAVKKHQNKFKTKINITESPIEIRTENYCDNYFIYGADQKGNSLSLRFIIGSGLVGEVFLCLRLSTGAIYTFPGEKKTKQYNLSDWHWKTKDLHLEILEPFKRHRVTFNGLLSNATNDIEHVRFNLTWIATNAPRFHPQDAATDLLTNALAQHPWRDGDWLSLLGDECGYEQFGALHGFIRGDSFKDDFFVNLPSCRTRFWGTAEKLAVSKCLHLFVAGHDGTLISIWVKSLKHGCHGLQYGNVVMTNGTIQPITASDIRFDCLGQNSQLPETFLIHIYALKQTFRIVFHTNTIKTIVDGHDLSNIPADCDLNTQQGKSLVELWQGVKNTSRDKPLKPLLIENKSKTLPTCYVISLDDESAKIVNLSGGKGCSLAMLTCLKSDDFIVPNGFIITVNAFNKQLEMNFNMKKAVSILDDICCGRSLGDLEHACAQTIKTFESEKIIPEVASVILQAFRNLKPRPTDRFAVRSSAIGEDSEDLSAAGQNSTFLGCSTFASILQSVSACWASLYTNQSVRYRHKHGIAIPSQMAVVVQKMVQADCAGVLFTCHPSTGNPAHIVITANHGLGESVVSGRSEPDTIILERTFDNDVTIQSKTLGLKNKIVKMTTDGEGVVECDGLQGFSLTDNQALVLGRVGVALEEKMGGARDIEWAFSQGRLYLLQARPITTLNLWTDYELLHEFDVATLSDDVVYTVANTGEILPGAISTLTLSTVVKAIDKSIQISVEGHSNEYSLKCLGTFQGHLFVDVITGIHRRVKNKIELISKIVDLAIFGHPIINEKIHYLSLNRFGPIGSLEQFKELYTMIKLAWCNEKNAKMSKTINETYQVGIDTTRDTLKDIYNKIDKSLNKMAEVLLLHCYTTRTSVSYQIFAMTVLAENAQDFTIDHYNDIAMLLASCDEVISAEIPNTLANITRILNENHQNMKFAEIDPNLGRKWLKDNSPEASKIFEQFIKNHGHRALREFDIFNETWGTNPVEVIKMIQTNCRSKSPKQEKTIKPIDEVIAGLVSPTKTSTRKFLKFLMNKSRRAVGLREQTKSESIRFVDKLRQSYRILGQKMAFQGLIPEPDLIFHLSHYEIGQILDKSDRNPIIITKALRRQKLYPKWDRLKFPEISYGIPLPETRDFIPRSGSGTVKCEGTPVCFGIIQARACVITDLKEIDQLHEGDVLITYCTDIGWSPYFPMLGGIVTELGGLVSHGAVIAREYGLPCIVGAKGATKMFKTGDLVILSGENGTVERCATNIPPIFDHFTPKCVFTLPKCSHNLTVTKSRFFHIRPPNRAKLYTDGENAYAYIILPKIVKFTTCYNAPKQIKTSEQFDEFLNRNWRDSCASDIVEAFECIKDYCVVKDINVGDVRFDKLVDGLMDHCEKLTDEELLRLLTLLTEYPQCESSTTHNYHDIWSCLDDICCWKMSNWNFQKLFTFAEIWYRLNLGRLSDFVYEVIDKAVKKSHRLPNEFLVYICFYLNVARKKEVPFDFEHTLAERIDEFNVEELTIVAMAYFKTKSKVKLLPILNAMIRAINANCDSINEISLTAMLKTIRLSQHIQTADQIPPLLDNLMPQIPRLSKLAILHIALLGTSLQIKHEKSLTRCAQSILEDIENVRLKDLERILLACSMFNIDTNPSIFDLVSNELKKSNRQQESIQYNRSLGSTIHYLTFRQVYPFELINKVLDTEYINDVYGNSSRNFPRELFSLDCSLEIECPNYSGNRLDPVKKTKSAKWLTDYTPSHTQFKRLTLADKFYLDVAEHVSIAIGQNCVRHYHVLPHFSKSDIVICRDLSDGNFVVPKLLDRYVLGDIMRPFGDFDWFAFIVMTTNLTVRGRNEPLGSMVMKERQLRRIGFKPIFVYWSEFGELGTEKEKVKNLFQKIMNKLYKPKVTFSDSLTKISKNVRREIRPRSRSVYTTSSYISDDLGTPRDLKYENPSSWSPYVPKPIVVKNYYPDDLNSETWADDGGYMGGTTITPHGVISLRLHDRIRVDISLDRAIRIINMKNYIVLALNASGSSSALIHPNGRVLQYGSRVEILAHDGQGNNKYAKMWYKGVSFTSDQCALVYLVDSAGTRTTTDTFTDLTGDITLDVFYNRPNCGLDFACVTPGTHLVNEAVSVLQSANYWLTEDRTDNWIINNVRISQTADGLVRVGRNSNKFSLRTSPTNGSASVSSPYLHCTGSMGQTRHLFVRRGERRMHYDGTTFIVRNAGHSAGFDERHQLKVY</sequence>
<dbReference type="Gene3D" id="3.30.1490.20">
    <property type="entry name" value="ATP-grasp fold, A domain"/>
    <property type="match status" value="1"/>
</dbReference>
<dbReference type="InterPro" id="IPR051549">
    <property type="entry name" value="PEP_Utilizing_Enz"/>
</dbReference>
<dbReference type="eggNOG" id="ENOG502QS3J">
    <property type="taxonomic scope" value="Eukaryota"/>
</dbReference>
<comment type="similarity">
    <text evidence="1">Belongs to the PEP-utilizing enzyme family.</text>
</comment>
<gene>
    <name evidence="5" type="primary">AUGUSTUS-3.0.2_34713</name>
    <name evidence="5" type="ORF">TcasGA2_TC034713</name>
</gene>
<organism evidence="5 6">
    <name type="scientific">Tribolium castaneum</name>
    <name type="common">Red flour beetle</name>
    <dbReference type="NCBI Taxonomy" id="7070"/>
    <lineage>
        <taxon>Eukaryota</taxon>
        <taxon>Metazoa</taxon>
        <taxon>Ecdysozoa</taxon>
        <taxon>Arthropoda</taxon>
        <taxon>Hexapoda</taxon>
        <taxon>Insecta</taxon>
        <taxon>Pterygota</taxon>
        <taxon>Neoptera</taxon>
        <taxon>Endopterygota</taxon>
        <taxon>Coleoptera</taxon>
        <taxon>Polyphaga</taxon>
        <taxon>Cucujiformia</taxon>
        <taxon>Tenebrionidae</taxon>
        <taxon>Tenebrionidae incertae sedis</taxon>
        <taxon>Tribolium</taxon>
    </lineage>
</organism>
<dbReference type="PANTHER" id="PTHR43615:SF1">
    <property type="entry name" value="PPDK_N DOMAIN-CONTAINING PROTEIN"/>
    <property type="match status" value="1"/>
</dbReference>
<keyword evidence="2" id="KW-1133">Transmembrane helix</keyword>
<accession>A0A139WGR7</accession>
<dbReference type="InterPro" id="IPR036637">
    <property type="entry name" value="Phosphohistidine_dom_sf"/>
</dbReference>
<evidence type="ECO:0000259" key="3">
    <source>
        <dbReference type="Pfam" id="PF00391"/>
    </source>
</evidence>
<dbReference type="SUPFAM" id="SSF52009">
    <property type="entry name" value="Phosphohistidine domain"/>
    <property type="match status" value="1"/>
</dbReference>
<protein>
    <recommendedName>
        <fullName evidence="7">Phosphoenolpyruvate synthase</fullName>
    </recommendedName>
</protein>
<dbReference type="Gene3D" id="3.30.470.20">
    <property type="entry name" value="ATP-grasp fold, B domain"/>
    <property type="match status" value="1"/>
</dbReference>
<dbReference type="Pfam" id="PF01326">
    <property type="entry name" value="PPDK_N"/>
    <property type="match status" value="1"/>
</dbReference>
<dbReference type="Pfam" id="PF00391">
    <property type="entry name" value="PEP-utilizers"/>
    <property type="match status" value="1"/>
</dbReference>
<evidence type="ECO:0000259" key="4">
    <source>
        <dbReference type="Pfam" id="PF01326"/>
    </source>
</evidence>
<dbReference type="InterPro" id="IPR013815">
    <property type="entry name" value="ATP_grasp_subdomain_1"/>
</dbReference>
<dbReference type="EMBL" id="KQ971344">
    <property type="protein sequence ID" value="KYB27089.1"/>
    <property type="molecule type" value="Genomic_DNA"/>
</dbReference>
<dbReference type="InterPro" id="IPR002192">
    <property type="entry name" value="PPDK_AMP/ATP-bd"/>
</dbReference>
<dbReference type="SUPFAM" id="SSF56059">
    <property type="entry name" value="Glutathione synthetase ATP-binding domain-like"/>
    <property type="match status" value="1"/>
</dbReference>
<feature type="domain" description="PEP-utilising enzyme mobile" evidence="3">
    <location>
        <begin position="1211"/>
        <end position="1281"/>
    </location>
</feature>
<dbReference type="GO" id="GO:0005524">
    <property type="term" value="F:ATP binding"/>
    <property type="evidence" value="ECO:0007669"/>
    <property type="project" value="InterPro"/>
</dbReference>
<keyword evidence="2" id="KW-0812">Transmembrane</keyword>
<feature type="transmembrane region" description="Helical" evidence="2">
    <location>
        <begin position="7"/>
        <end position="25"/>
    </location>
</feature>
<keyword evidence="6" id="KW-1185">Reference proteome</keyword>
<name>A0A139WGR7_TRICA</name>
<evidence type="ECO:0000256" key="1">
    <source>
        <dbReference type="ARBA" id="ARBA00007837"/>
    </source>
</evidence>
<dbReference type="InterPro" id="IPR008279">
    <property type="entry name" value="PEP-util_enz_mobile_dom"/>
</dbReference>
<dbReference type="Proteomes" id="UP000007266">
    <property type="component" value="Linkage group 6"/>
</dbReference>
<dbReference type="PANTHER" id="PTHR43615">
    <property type="entry name" value="PHOSPHOENOLPYRUVATE SYNTHASE-RELATED"/>
    <property type="match status" value="1"/>
</dbReference>
<evidence type="ECO:0000313" key="6">
    <source>
        <dbReference type="Proteomes" id="UP000007266"/>
    </source>
</evidence>
<dbReference type="InParanoid" id="A0A139WGR7"/>
<dbReference type="Gene3D" id="3.50.30.10">
    <property type="entry name" value="Phosphohistidine domain"/>
    <property type="match status" value="1"/>
</dbReference>
<dbReference type="GO" id="GO:0016301">
    <property type="term" value="F:kinase activity"/>
    <property type="evidence" value="ECO:0007669"/>
    <property type="project" value="InterPro"/>
</dbReference>
<proteinExistence type="inferred from homology"/>